<feature type="compositionally biased region" description="Polar residues" evidence="1">
    <location>
        <begin position="37"/>
        <end position="48"/>
    </location>
</feature>
<evidence type="ECO:0000313" key="3">
    <source>
        <dbReference type="Proteomes" id="UP000002770"/>
    </source>
</evidence>
<dbReference type="AlphaFoldDB" id="G9EP58"/>
<dbReference type="Proteomes" id="UP000002770">
    <property type="component" value="Unassembled WGS sequence"/>
</dbReference>
<gene>
    <name evidence="2" type="ORF">LDG_7039</name>
</gene>
<feature type="region of interest" description="Disordered" evidence="1">
    <location>
        <begin position="26"/>
        <end position="48"/>
    </location>
</feature>
<accession>G9EP58</accession>
<organism evidence="2 3">
    <name type="scientific">Legionella drancourtii LLAP12</name>
    <dbReference type="NCBI Taxonomy" id="658187"/>
    <lineage>
        <taxon>Bacteria</taxon>
        <taxon>Pseudomonadati</taxon>
        <taxon>Pseudomonadota</taxon>
        <taxon>Gammaproteobacteria</taxon>
        <taxon>Legionellales</taxon>
        <taxon>Legionellaceae</taxon>
        <taxon>Legionella</taxon>
    </lineage>
</organism>
<dbReference type="InParanoid" id="G9EP58"/>
<sequence length="48" mass="5361">MGQGLNFARTVGLLIQRILMSEMQNSSPHAKIHLKGQRQSSAKRLNTL</sequence>
<dbReference type="STRING" id="658187.LDG_7039"/>
<dbReference type="HOGENOM" id="CLU_3154342_0_0_6"/>
<reference evidence="2 3" key="1">
    <citation type="journal article" date="2011" name="BMC Genomics">
        <title>Insight into cross-talk between intra-amoebal pathogens.</title>
        <authorList>
            <person name="Gimenez G."/>
            <person name="Bertelli C."/>
            <person name="Moliner C."/>
            <person name="Robert C."/>
            <person name="Raoult D."/>
            <person name="Fournier P.E."/>
            <person name="Greub G."/>
        </authorList>
    </citation>
    <scope>NUCLEOTIDE SEQUENCE [LARGE SCALE GENOMIC DNA]</scope>
    <source>
        <strain evidence="2 3">LLAP12</strain>
    </source>
</reference>
<keyword evidence="3" id="KW-1185">Reference proteome</keyword>
<name>G9EP58_9GAMM</name>
<protein>
    <submittedName>
        <fullName evidence="2">Uncharacterized protein</fullName>
    </submittedName>
</protein>
<dbReference type="EMBL" id="JH413822">
    <property type="protein sequence ID" value="EHL30893.1"/>
    <property type="molecule type" value="Genomic_DNA"/>
</dbReference>
<proteinExistence type="predicted"/>
<evidence type="ECO:0000256" key="1">
    <source>
        <dbReference type="SAM" id="MobiDB-lite"/>
    </source>
</evidence>
<evidence type="ECO:0000313" key="2">
    <source>
        <dbReference type="EMBL" id="EHL30893.1"/>
    </source>
</evidence>